<feature type="transmembrane region" description="Helical" evidence="7">
    <location>
        <begin position="231"/>
        <end position="252"/>
    </location>
</feature>
<feature type="transmembrane region" description="Helical" evidence="7">
    <location>
        <begin position="166"/>
        <end position="185"/>
    </location>
</feature>
<dbReference type="GO" id="GO:0071422">
    <property type="term" value="P:succinate transmembrane transport"/>
    <property type="evidence" value="ECO:0007669"/>
    <property type="project" value="TreeGrafter"/>
</dbReference>
<comment type="subcellular location">
    <subcellularLocation>
        <location evidence="1">Membrane</location>
        <topology evidence="1">Multi-pass membrane protein</topology>
    </subcellularLocation>
</comment>
<dbReference type="EMBL" id="NBCO01000001">
    <property type="protein sequence ID" value="ORC93327.1"/>
    <property type="molecule type" value="Genomic_DNA"/>
</dbReference>
<evidence type="ECO:0000313" key="8">
    <source>
        <dbReference type="EMBL" id="ORC93327.1"/>
    </source>
</evidence>
<gene>
    <name evidence="8" type="ORF">TM35_000012040</name>
</gene>
<evidence type="ECO:0000256" key="5">
    <source>
        <dbReference type="ARBA" id="ARBA00023136"/>
    </source>
</evidence>
<feature type="region of interest" description="Disordered" evidence="6">
    <location>
        <begin position="1"/>
        <end position="25"/>
    </location>
</feature>
<comment type="caution">
    <text evidence="8">The sequence shown here is derived from an EMBL/GenBank/DDBJ whole genome shotgun (WGS) entry which is preliminary data.</text>
</comment>
<dbReference type="GO" id="GO:0005886">
    <property type="term" value="C:plasma membrane"/>
    <property type="evidence" value="ECO:0007669"/>
    <property type="project" value="TreeGrafter"/>
</dbReference>
<dbReference type="PANTHER" id="PTHR30178:SF3">
    <property type="entry name" value="SUCCINATE-ACETATE_PROTON SYMPORTER SATP"/>
    <property type="match status" value="1"/>
</dbReference>
<dbReference type="VEuPathDB" id="TriTrypDB:TM35_000012040"/>
<dbReference type="AlphaFoldDB" id="A0A1X0P8Q4"/>
<accession>A0A1X0P8Q4</accession>
<keyword evidence="9" id="KW-1185">Reference proteome</keyword>
<dbReference type="STRING" id="67003.A0A1X0P8Q4"/>
<dbReference type="OrthoDB" id="3648309at2759"/>
<evidence type="ECO:0000256" key="2">
    <source>
        <dbReference type="ARBA" id="ARBA00005587"/>
    </source>
</evidence>
<dbReference type="GeneID" id="39980665"/>
<dbReference type="Pfam" id="PF01184">
    <property type="entry name" value="Gpr1_Fun34_YaaH"/>
    <property type="match status" value="1"/>
</dbReference>
<dbReference type="InterPro" id="IPR047623">
    <property type="entry name" value="SatP"/>
</dbReference>
<feature type="transmembrane region" description="Helical" evidence="7">
    <location>
        <begin position="190"/>
        <end position="211"/>
    </location>
</feature>
<dbReference type="InterPro" id="IPR000791">
    <property type="entry name" value="Gpr1/Fun34/SatP-like"/>
</dbReference>
<dbReference type="GO" id="GO:0015360">
    <property type="term" value="F:acetate:proton symporter activity"/>
    <property type="evidence" value="ECO:0007669"/>
    <property type="project" value="TreeGrafter"/>
</dbReference>
<name>A0A1X0P8Q4_9TRYP</name>
<dbReference type="Proteomes" id="UP000192257">
    <property type="component" value="Unassembled WGS sequence"/>
</dbReference>
<evidence type="ECO:0000256" key="4">
    <source>
        <dbReference type="ARBA" id="ARBA00022989"/>
    </source>
</evidence>
<evidence type="ECO:0000256" key="6">
    <source>
        <dbReference type="SAM" id="MobiDB-lite"/>
    </source>
</evidence>
<dbReference type="RefSeq" id="XP_028887393.1">
    <property type="nucleotide sequence ID" value="XM_029020885.1"/>
</dbReference>
<protein>
    <submittedName>
        <fullName evidence="8">Putative GPR1/FUN34/yaaH family protein</fullName>
    </submittedName>
</protein>
<keyword evidence="5 7" id="KW-0472">Membrane</keyword>
<evidence type="ECO:0000256" key="1">
    <source>
        <dbReference type="ARBA" id="ARBA00004141"/>
    </source>
</evidence>
<feature type="transmembrane region" description="Helical" evidence="7">
    <location>
        <begin position="125"/>
        <end position="146"/>
    </location>
</feature>
<keyword evidence="3 7" id="KW-0812">Transmembrane</keyword>
<dbReference type="NCBIfam" id="NF038013">
    <property type="entry name" value="AceTr_1"/>
    <property type="match status" value="1"/>
</dbReference>
<organism evidence="8 9">
    <name type="scientific">Trypanosoma theileri</name>
    <dbReference type="NCBI Taxonomy" id="67003"/>
    <lineage>
        <taxon>Eukaryota</taxon>
        <taxon>Discoba</taxon>
        <taxon>Euglenozoa</taxon>
        <taxon>Kinetoplastea</taxon>
        <taxon>Metakinetoplastina</taxon>
        <taxon>Trypanosomatida</taxon>
        <taxon>Trypanosomatidae</taxon>
        <taxon>Trypanosoma</taxon>
    </lineage>
</organism>
<sequence>MSEPDNNGIKTEVPITNRQGNESTRDGFLEPNHSDCLQTEASNANNNNGARACTCGCGCTGDFRTKLADPGPLGFIAFGMTTLLFNISNAELCPMNTTTAGMVLCYGGSTQVLAGIMEFVRGNTFGCTISTTFGAFWLATACMWLLPRQTEQTPYEYLVEAQSDFLGAFFLMWAVFAYVMCASALRQPLVLVFVIFTAGFNFTLQCISFWSRSQTLARVAGFEGMVCGASAMYAGLALTVNDSYNSIILPLLHHTRGRIHLKKK</sequence>
<evidence type="ECO:0000256" key="3">
    <source>
        <dbReference type="ARBA" id="ARBA00022692"/>
    </source>
</evidence>
<keyword evidence="4 7" id="KW-1133">Transmembrane helix</keyword>
<evidence type="ECO:0000256" key="7">
    <source>
        <dbReference type="SAM" id="Phobius"/>
    </source>
</evidence>
<reference evidence="8 9" key="1">
    <citation type="submission" date="2017-03" db="EMBL/GenBank/DDBJ databases">
        <title>An alternative strategy for trypanosome survival in the mammalian bloodstream revealed through genome and transcriptome analysis of the ubiquitous bovine parasite Trypanosoma (Megatrypanum) theileri.</title>
        <authorList>
            <person name="Kelly S."/>
            <person name="Ivens A."/>
            <person name="Mott A."/>
            <person name="O'Neill E."/>
            <person name="Emms D."/>
            <person name="Macleod O."/>
            <person name="Voorheis P."/>
            <person name="Matthews J."/>
            <person name="Matthews K."/>
            <person name="Carrington M."/>
        </authorList>
    </citation>
    <scope>NUCLEOTIDE SEQUENCE [LARGE SCALE GENOMIC DNA]</scope>
    <source>
        <strain evidence="8">Edinburgh</strain>
    </source>
</reference>
<dbReference type="PANTHER" id="PTHR30178">
    <property type="entry name" value="INNER MEMBRANE PROTEIN YAAH"/>
    <property type="match status" value="1"/>
</dbReference>
<proteinExistence type="inferred from homology"/>
<evidence type="ECO:0000313" key="9">
    <source>
        <dbReference type="Proteomes" id="UP000192257"/>
    </source>
</evidence>
<feature type="compositionally biased region" description="Polar residues" evidence="6">
    <location>
        <begin position="1"/>
        <end position="22"/>
    </location>
</feature>
<comment type="similarity">
    <text evidence="2">Belongs to the acetate uptake transporter (AceTr) (TC 2.A.96) family.</text>
</comment>